<protein>
    <recommendedName>
        <fullName evidence="1">DUF6919 domain-containing protein</fullName>
    </recommendedName>
</protein>
<name>A0A5R9B2W8_9MICC</name>
<proteinExistence type="predicted"/>
<keyword evidence="3" id="KW-1185">Reference proteome</keyword>
<dbReference type="RefSeq" id="WP_138254381.1">
    <property type="nucleotide sequence ID" value="NZ_VAVZ01000081.1"/>
</dbReference>
<dbReference type="AlphaFoldDB" id="A0A5R9B2W8"/>
<evidence type="ECO:0000259" key="1">
    <source>
        <dbReference type="Pfam" id="PF21897"/>
    </source>
</evidence>
<dbReference type="InterPro" id="IPR054212">
    <property type="entry name" value="DUF6919"/>
</dbReference>
<reference evidence="2 3" key="1">
    <citation type="submission" date="2019-05" db="EMBL/GenBank/DDBJ databases">
        <title>Nesterenkonia sp. GY074 isolated from the Southern Atlantic Ocean.</title>
        <authorList>
            <person name="Zhang G."/>
        </authorList>
    </citation>
    <scope>NUCLEOTIDE SEQUENCE [LARGE SCALE GENOMIC DNA]</scope>
    <source>
        <strain evidence="2 3">GY074</strain>
    </source>
</reference>
<dbReference type="Proteomes" id="UP000310458">
    <property type="component" value="Unassembled WGS sequence"/>
</dbReference>
<dbReference type="OrthoDB" id="4195350at2"/>
<dbReference type="Pfam" id="PF21897">
    <property type="entry name" value="DUF6919"/>
    <property type="match status" value="1"/>
</dbReference>
<evidence type="ECO:0000313" key="3">
    <source>
        <dbReference type="Proteomes" id="UP000310458"/>
    </source>
</evidence>
<gene>
    <name evidence="2" type="ORF">FEF26_15210</name>
</gene>
<accession>A0A5R9B2W8</accession>
<dbReference type="EMBL" id="VAVZ01000081">
    <property type="protein sequence ID" value="TLP90591.1"/>
    <property type="molecule type" value="Genomic_DNA"/>
</dbReference>
<evidence type="ECO:0000313" key="2">
    <source>
        <dbReference type="EMBL" id="TLP90591.1"/>
    </source>
</evidence>
<sequence length="199" mass="22518">MGTYAPLKQWPTAKNIDHLTRLTIRHLDGKISAPKVVETPGHPRTNAAIRSSLTDLNWFELMTTRFQHAQHGGSESRRAYITGFALPAAAREFTEDISHALGEDVLVRLFPPEGGEDVEPVPVGRKDGVPSEWLGAFDRETNIHPFYGKHDSLNRELDEAWGIQIISTRWTEAANDRDIDFFHRVENAVRDGARDRRAR</sequence>
<comment type="caution">
    <text evidence="2">The sequence shown here is derived from an EMBL/GenBank/DDBJ whole genome shotgun (WGS) entry which is preliminary data.</text>
</comment>
<organism evidence="2 3">
    <name type="scientific">Nesterenkonia salmonea</name>
    <dbReference type="NCBI Taxonomy" id="1804987"/>
    <lineage>
        <taxon>Bacteria</taxon>
        <taxon>Bacillati</taxon>
        <taxon>Actinomycetota</taxon>
        <taxon>Actinomycetes</taxon>
        <taxon>Micrococcales</taxon>
        <taxon>Micrococcaceae</taxon>
        <taxon>Nesterenkonia</taxon>
    </lineage>
</organism>
<feature type="domain" description="DUF6919" evidence="1">
    <location>
        <begin position="9"/>
        <end position="172"/>
    </location>
</feature>